<dbReference type="InterPro" id="IPR003308">
    <property type="entry name" value="Integrase_Zn-bd_dom_N"/>
</dbReference>
<dbReference type="Pfam" id="PF00078">
    <property type="entry name" value="RVT_1"/>
    <property type="match status" value="1"/>
</dbReference>
<dbReference type="InterPro" id="IPR043128">
    <property type="entry name" value="Rev_trsase/Diguanyl_cyclase"/>
</dbReference>
<organism evidence="18 19">
    <name type="scientific">Mus spicilegus</name>
    <name type="common">Mound-building mouse</name>
    <dbReference type="NCBI Taxonomy" id="10103"/>
    <lineage>
        <taxon>Eukaryota</taxon>
        <taxon>Metazoa</taxon>
        <taxon>Chordata</taxon>
        <taxon>Craniata</taxon>
        <taxon>Vertebrata</taxon>
        <taxon>Euteleostomi</taxon>
        <taxon>Mammalia</taxon>
        <taxon>Eutheria</taxon>
        <taxon>Euarchontoglires</taxon>
        <taxon>Glires</taxon>
        <taxon>Rodentia</taxon>
        <taxon>Myomorpha</taxon>
        <taxon>Muroidea</taxon>
        <taxon>Muridae</taxon>
        <taxon>Murinae</taxon>
        <taxon>Mus</taxon>
        <taxon>Mus</taxon>
    </lineage>
</organism>
<sequence length="775" mass="87231">MQVMGPVQRGLSLLSTLPKDWRIIVVDIKDCFFSIPLNKKDKPRFAFTLPSINHMEPDKRYQWRVLPQGMANSPTICQLYVGKALQPVRDGFPSLKICHYMDDIVICGPEEESIQQAYGLLNETLKNNGLIIAPEKVQQSDVSHFLGATITLRCVTPQKISIRKDHLKTLNDFQKLLGDINWIRPYLRIPTSELKPLFQILEGDSHITSLRQLTPEASDVLRKVEKAIQTAQLTRINEQEPLCLCILRTINLPTAVLWQDGPLVWIHPHISPNTTIEHYPTMVANMAHKGIKTSITHFGKIPDSIVVPYTVAQMQILCATIDEWAILRCSYSGLIDNHYPKHPLLHFMLLHPVIFPKVTANTPIKGAIDIYTDGSKTGIGSYVINEKAVRLQFTPGAPQLVECLVVLEVFKRFPMPINIISDSVYVVNAVLALETAGNFKQSSPVSEILMKIQNCILMREHPFYIQHIRAHTSLPGPMVKGNAIADSATRDMVFLSQSSIESAKNFHQLYHVPASTLRQKFKLTRTEAQNIVLQCGKCVEFINAPSVGVNPRGLRPLDVWQMDVTHIPSFGKLQYVHVSIDTSSGVLHASPLTGEKAVHVISHCLEAWAAWGKPLVLKTDNGPAYTSSKFSQFCKHMQVKHITGLPYNPQGRGIIERAHRTLKQYLQKQKGEIEAMTPKMALSLAIFTLNFLKLDDAGKSPAERHGQWPQSPNEMVKWKNVLDNKWYGPDPILIRSRGAICVFPQGEENPLWVPMRLTRTVKDQDESQDDPVPDD</sequence>
<dbReference type="InterPro" id="IPR010661">
    <property type="entry name" value="RVT_thumb"/>
</dbReference>
<evidence type="ECO:0000256" key="9">
    <source>
        <dbReference type="ARBA" id="ARBA00022918"/>
    </source>
</evidence>
<dbReference type="SUPFAM" id="SSF50122">
    <property type="entry name" value="DNA-binding domain of retroviral integrase"/>
    <property type="match status" value="1"/>
</dbReference>
<dbReference type="InterPro" id="IPR012337">
    <property type="entry name" value="RNaseH-like_sf"/>
</dbReference>
<evidence type="ECO:0000313" key="18">
    <source>
        <dbReference type="Ensembl" id="ENSMSIP00000034953.1"/>
    </source>
</evidence>
<evidence type="ECO:0000256" key="11">
    <source>
        <dbReference type="PROSITE-ProRule" id="PRU00450"/>
    </source>
</evidence>
<evidence type="ECO:0000259" key="15">
    <source>
        <dbReference type="PROSITE" id="PS50879"/>
    </source>
</evidence>
<keyword evidence="4" id="KW-0540">Nuclease</keyword>
<feature type="domain" description="Integrase catalytic" evidence="16">
    <location>
        <begin position="552"/>
        <end position="709"/>
    </location>
</feature>
<dbReference type="Gene3D" id="3.30.420.10">
    <property type="entry name" value="Ribonuclease H-like superfamily/Ribonuclease H"/>
    <property type="match status" value="2"/>
</dbReference>
<keyword evidence="7" id="KW-0378">Hydrolase</keyword>
<dbReference type="GO" id="GO:0008270">
    <property type="term" value="F:zinc ion binding"/>
    <property type="evidence" value="ECO:0007669"/>
    <property type="project" value="UniProtKB-KW"/>
</dbReference>
<feature type="domain" description="Integrase-type" evidence="17">
    <location>
        <begin position="714"/>
        <end position="763"/>
    </location>
</feature>
<feature type="DNA-binding region" description="Integrase-type" evidence="12">
    <location>
        <begin position="714"/>
        <end position="763"/>
    </location>
</feature>
<proteinExistence type="inferred from homology"/>
<dbReference type="Gene3D" id="3.30.70.270">
    <property type="match status" value="3"/>
</dbReference>
<dbReference type="SUPFAM" id="SSF53098">
    <property type="entry name" value="Ribonuclease H-like"/>
    <property type="match status" value="2"/>
</dbReference>
<dbReference type="InterPro" id="IPR000477">
    <property type="entry name" value="RT_dom"/>
</dbReference>
<dbReference type="Ensembl" id="ENSMSIT00000044063.1">
    <property type="protein sequence ID" value="ENSMSIP00000034953.1"/>
    <property type="gene ID" value="ENSMSIG00000029152.1"/>
</dbReference>
<keyword evidence="5" id="KW-0479">Metal-binding</keyword>
<dbReference type="InterPro" id="IPR036397">
    <property type="entry name" value="RNaseH_sf"/>
</dbReference>
<feature type="domain" description="Integrase-type" evidence="13">
    <location>
        <begin position="498"/>
        <end position="539"/>
    </location>
</feature>
<reference evidence="18" key="2">
    <citation type="submission" date="2025-09" db="UniProtKB">
        <authorList>
            <consortium name="Ensembl"/>
        </authorList>
    </citation>
    <scope>IDENTIFICATION</scope>
</reference>
<evidence type="ECO:0000256" key="10">
    <source>
        <dbReference type="ARBA" id="ARBA00023125"/>
    </source>
</evidence>
<evidence type="ECO:0000256" key="3">
    <source>
        <dbReference type="ARBA" id="ARBA00022695"/>
    </source>
</evidence>
<dbReference type="PROSITE" id="PS50879">
    <property type="entry name" value="RNASE_H_1"/>
    <property type="match status" value="1"/>
</dbReference>
<reference evidence="18" key="1">
    <citation type="submission" date="2025-08" db="UniProtKB">
        <authorList>
            <consortium name="Ensembl"/>
        </authorList>
    </citation>
    <scope>IDENTIFICATION</scope>
</reference>
<feature type="domain" description="RNase H type-1" evidence="15">
    <location>
        <begin position="364"/>
        <end position="494"/>
    </location>
</feature>
<dbReference type="InterPro" id="IPR001037">
    <property type="entry name" value="Integrase_C_retrovir"/>
</dbReference>
<accession>A0A8C6N494</accession>
<keyword evidence="2" id="KW-0808">Transferase</keyword>
<evidence type="ECO:0000256" key="12">
    <source>
        <dbReference type="PROSITE-ProRule" id="PRU00506"/>
    </source>
</evidence>
<dbReference type="GO" id="GO:0004523">
    <property type="term" value="F:RNA-DNA hybrid ribonuclease activity"/>
    <property type="evidence" value="ECO:0007669"/>
    <property type="project" value="InterPro"/>
</dbReference>
<dbReference type="Pfam" id="PF00665">
    <property type="entry name" value="rve"/>
    <property type="match status" value="1"/>
</dbReference>
<dbReference type="InterPro" id="IPR001584">
    <property type="entry name" value="Integrase_cat-core"/>
</dbReference>
<protein>
    <submittedName>
        <fullName evidence="18">Uncharacterized protein</fullName>
    </submittedName>
</protein>
<dbReference type="GeneTree" id="ENSGT00670000098165"/>
<dbReference type="PANTHER" id="PTHR41694">
    <property type="entry name" value="ENDOGENOUS RETROVIRUS GROUP K MEMBER POL PROTEIN"/>
    <property type="match status" value="1"/>
</dbReference>
<evidence type="ECO:0000313" key="19">
    <source>
        <dbReference type="Proteomes" id="UP000694415"/>
    </source>
</evidence>
<dbReference type="PROSITE" id="PS50876">
    <property type="entry name" value="ZF_INTEGRASE"/>
    <property type="match status" value="1"/>
</dbReference>
<evidence type="ECO:0000256" key="7">
    <source>
        <dbReference type="ARBA" id="ARBA00022801"/>
    </source>
</evidence>
<dbReference type="Pfam" id="PF06817">
    <property type="entry name" value="RVT_thumb"/>
    <property type="match status" value="1"/>
</dbReference>
<dbReference type="Pfam" id="PF02022">
    <property type="entry name" value="Integrase_Zn"/>
    <property type="match status" value="1"/>
</dbReference>
<dbReference type="Pfam" id="PF00552">
    <property type="entry name" value="IN_DBD_C"/>
    <property type="match status" value="1"/>
</dbReference>
<dbReference type="InterPro" id="IPR036862">
    <property type="entry name" value="Integrase_C_dom_sf_retrovir"/>
</dbReference>
<dbReference type="CDD" id="cd09273">
    <property type="entry name" value="RNase_HI_RT_Bel"/>
    <property type="match status" value="1"/>
</dbReference>
<dbReference type="AlphaFoldDB" id="A0A8C6N494"/>
<dbReference type="Pfam" id="PF00075">
    <property type="entry name" value="RNase_H"/>
    <property type="match status" value="1"/>
</dbReference>
<evidence type="ECO:0000256" key="6">
    <source>
        <dbReference type="ARBA" id="ARBA00022759"/>
    </source>
</evidence>
<evidence type="ECO:0000259" key="13">
    <source>
        <dbReference type="PROSITE" id="PS50876"/>
    </source>
</evidence>
<dbReference type="SUPFAM" id="SSF46919">
    <property type="entry name" value="N-terminal Zn binding domain of HIV integrase"/>
    <property type="match status" value="1"/>
</dbReference>
<dbReference type="PANTHER" id="PTHR41694:SF3">
    <property type="entry name" value="RNA-DIRECTED DNA POLYMERASE-RELATED"/>
    <property type="match status" value="1"/>
</dbReference>
<name>A0A8C6N494_MUSSI</name>
<dbReference type="SUPFAM" id="SSF56672">
    <property type="entry name" value="DNA/RNA polymerases"/>
    <property type="match status" value="1"/>
</dbReference>
<evidence type="ECO:0000256" key="5">
    <source>
        <dbReference type="ARBA" id="ARBA00022723"/>
    </source>
</evidence>
<evidence type="ECO:0000259" key="16">
    <source>
        <dbReference type="PROSITE" id="PS50994"/>
    </source>
</evidence>
<evidence type="ECO:0000259" key="14">
    <source>
        <dbReference type="PROSITE" id="PS50878"/>
    </source>
</evidence>
<keyword evidence="6" id="KW-0255">Endonuclease</keyword>
<dbReference type="Gene3D" id="1.10.10.200">
    <property type="match status" value="1"/>
</dbReference>
<keyword evidence="11" id="KW-0863">Zinc-finger</keyword>
<comment type="similarity">
    <text evidence="1">Belongs to the beta type-B retroviral polymerase family. HERV class-II K(HML-2) pol subfamily.</text>
</comment>
<keyword evidence="19" id="KW-1185">Reference proteome</keyword>
<keyword evidence="3" id="KW-0548">Nucleotidyltransferase</keyword>
<dbReference type="Proteomes" id="UP000694415">
    <property type="component" value="Unplaced"/>
</dbReference>
<dbReference type="GO" id="GO:0003964">
    <property type="term" value="F:RNA-directed DNA polymerase activity"/>
    <property type="evidence" value="ECO:0007669"/>
    <property type="project" value="UniProtKB-KW"/>
</dbReference>
<keyword evidence="9" id="KW-0695">RNA-directed DNA polymerase</keyword>
<dbReference type="PROSITE" id="PS50994">
    <property type="entry name" value="INTEGRASE"/>
    <property type="match status" value="1"/>
</dbReference>
<keyword evidence="8" id="KW-0229">DNA integration</keyword>
<evidence type="ECO:0000256" key="1">
    <source>
        <dbReference type="ARBA" id="ARBA00010879"/>
    </source>
</evidence>
<feature type="domain" description="Reverse transcriptase" evidence="14">
    <location>
        <begin position="1"/>
        <end position="150"/>
    </location>
</feature>
<evidence type="ECO:0000256" key="2">
    <source>
        <dbReference type="ARBA" id="ARBA00022679"/>
    </source>
</evidence>
<dbReference type="InterPro" id="IPR002156">
    <property type="entry name" value="RNaseH_domain"/>
</dbReference>
<evidence type="ECO:0000259" key="17">
    <source>
        <dbReference type="PROSITE" id="PS51027"/>
    </source>
</evidence>
<keyword evidence="11" id="KW-0862">Zinc</keyword>
<evidence type="ECO:0000256" key="8">
    <source>
        <dbReference type="ARBA" id="ARBA00022908"/>
    </source>
</evidence>
<dbReference type="PROSITE" id="PS51027">
    <property type="entry name" value="INTEGRASE_DBD"/>
    <property type="match status" value="1"/>
</dbReference>
<keyword evidence="10" id="KW-0238">DNA-binding</keyword>
<dbReference type="GO" id="GO:0035613">
    <property type="term" value="F:RNA stem-loop binding"/>
    <property type="evidence" value="ECO:0007669"/>
    <property type="project" value="TreeGrafter"/>
</dbReference>
<dbReference type="GO" id="GO:0003677">
    <property type="term" value="F:DNA binding"/>
    <property type="evidence" value="ECO:0007669"/>
    <property type="project" value="UniProtKB-KW"/>
</dbReference>
<dbReference type="PROSITE" id="PS50878">
    <property type="entry name" value="RT_POL"/>
    <property type="match status" value="1"/>
</dbReference>
<evidence type="ECO:0000256" key="4">
    <source>
        <dbReference type="ARBA" id="ARBA00022722"/>
    </source>
</evidence>
<dbReference type="InterPro" id="IPR043502">
    <property type="entry name" value="DNA/RNA_pol_sf"/>
</dbReference>
<dbReference type="Gene3D" id="2.30.30.10">
    <property type="entry name" value="Integrase, C-terminal domain superfamily, retroviral"/>
    <property type="match status" value="1"/>
</dbReference>
<dbReference type="InterPro" id="IPR017856">
    <property type="entry name" value="Integrase-like_N"/>
</dbReference>
<dbReference type="GO" id="GO:0015074">
    <property type="term" value="P:DNA integration"/>
    <property type="evidence" value="ECO:0007669"/>
    <property type="project" value="UniProtKB-KW"/>
</dbReference>